<dbReference type="SUPFAM" id="SSF55031">
    <property type="entry name" value="Bacterial exopeptidase dimerisation domain"/>
    <property type="match status" value="1"/>
</dbReference>
<dbReference type="Pfam" id="PF01546">
    <property type="entry name" value="Peptidase_M20"/>
    <property type="match status" value="1"/>
</dbReference>
<comment type="caution">
    <text evidence="4">The sequence shown here is derived from an EMBL/GenBank/DDBJ whole genome shotgun (WGS) entry which is preliminary data.</text>
</comment>
<dbReference type="SUPFAM" id="SSF53187">
    <property type="entry name" value="Zn-dependent exopeptidases"/>
    <property type="match status" value="1"/>
</dbReference>
<evidence type="ECO:0000259" key="3">
    <source>
        <dbReference type="Pfam" id="PF07687"/>
    </source>
</evidence>
<dbReference type="GO" id="GO:0006526">
    <property type="term" value="P:L-arginine biosynthetic process"/>
    <property type="evidence" value="ECO:0007669"/>
    <property type="project" value="TreeGrafter"/>
</dbReference>
<evidence type="ECO:0000256" key="2">
    <source>
        <dbReference type="ARBA" id="ARBA00022801"/>
    </source>
</evidence>
<dbReference type="GO" id="GO:0046872">
    <property type="term" value="F:metal ion binding"/>
    <property type="evidence" value="ECO:0007669"/>
    <property type="project" value="UniProtKB-KW"/>
</dbReference>
<reference evidence="4" key="1">
    <citation type="journal article" date="2014" name="Front. Microbiol.">
        <title>High frequency of phylogenetically diverse reductive dehalogenase-homologous genes in deep subseafloor sedimentary metagenomes.</title>
        <authorList>
            <person name="Kawai M."/>
            <person name="Futagami T."/>
            <person name="Toyoda A."/>
            <person name="Takaki Y."/>
            <person name="Nishi S."/>
            <person name="Hori S."/>
            <person name="Arai W."/>
            <person name="Tsubouchi T."/>
            <person name="Morono Y."/>
            <person name="Uchiyama I."/>
            <person name="Ito T."/>
            <person name="Fujiyama A."/>
            <person name="Inagaki F."/>
            <person name="Takami H."/>
        </authorList>
    </citation>
    <scope>NUCLEOTIDE SEQUENCE</scope>
    <source>
        <strain evidence="4">Expedition CK06-06</strain>
    </source>
</reference>
<dbReference type="EMBL" id="BARV01020510">
    <property type="protein sequence ID" value="GAI28161.1"/>
    <property type="molecule type" value="Genomic_DNA"/>
</dbReference>
<dbReference type="PANTHER" id="PTHR43808:SF31">
    <property type="entry name" value="N-ACETYL-L-CITRULLINE DEACETYLASE"/>
    <property type="match status" value="1"/>
</dbReference>
<dbReference type="PANTHER" id="PTHR43808">
    <property type="entry name" value="ACETYLORNITHINE DEACETYLASE"/>
    <property type="match status" value="1"/>
</dbReference>
<feature type="non-terminal residue" evidence="4">
    <location>
        <position position="274"/>
    </location>
</feature>
<evidence type="ECO:0000256" key="1">
    <source>
        <dbReference type="ARBA" id="ARBA00022723"/>
    </source>
</evidence>
<dbReference type="Gene3D" id="3.30.70.360">
    <property type="match status" value="1"/>
</dbReference>
<dbReference type="GO" id="GO:0008777">
    <property type="term" value="F:acetylornithine deacetylase activity"/>
    <property type="evidence" value="ECO:0007669"/>
    <property type="project" value="TreeGrafter"/>
</dbReference>
<dbReference type="InterPro" id="IPR036264">
    <property type="entry name" value="Bact_exopeptidase_dim_dom"/>
</dbReference>
<gene>
    <name evidence="4" type="ORF">S06H3_34218</name>
</gene>
<dbReference type="Pfam" id="PF07687">
    <property type="entry name" value="M20_dimer"/>
    <property type="match status" value="1"/>
</dbReference>
<protein>
    <recommendedName>
        <fullName evidence="3">Peptidase M20 dimerisation domain-containing protein</fullName>
    </recommendedName>
</protein>
<proteinExistence type="predicted"/>
<feature type="non-terminal residue" evidence="4">
    <location>
        <position position="1"/>
    </location>
</feature>
<keyword evidence="2" id="KW-0378">Hydrolase</keyword>
<dbReference type="Gene3D" id="3.40.630.10">
    <property type="entry name" value="Zn peptidases"/>
    <property type="match status" value="1"/>
</dbReference>
<sequence>LFDPVEKNGKLYGRGSLDDKYAVALSLVLLKEHLENVRKQNKGQEDLPFGVLITGDEETGGFNGAKRSLQEVKADFCIALDGGGVHKIVVKEKGLLKLKLVSKGKAAHGARPWLGENAIEKLIEDYMKLRTYFEQSTPDHWHRTSNFSVIHAGKSHNQVPDYAEAFFDIRYTENDNMDELIETMQEKIQGDLVVEMKEPLFFGGESPYLERLLDIAKNTEVGFEHGASDARFLVEHGIKGIVWGADGDQTQHSQDEHVNIESVYTLYRILDEFM</sequence>
<feature type="domain" description="Peptidase M20 dimerisation" evidence="3">
    <location>
        <begin position="91"/>
        <end position="189"/>
    </location>
</feature>
<dbReference type="InterPro" id="IPR002933">
    <property type="entry name" value="Peptidase_M20"/>
</dbReference>
<organism evidence="4">
    <name type="scientific">marine sediment metagenome</name>
    <dbReference type="NCBI Taxonomy" id="412755"/>
    <lineage>
        <taxon>unclassified sequences</taxon>
        <taxon>metagenomes</taxon>
        <taxon>ecological metagenomes</taxon>
    </lineage>
</organism>
<accession>X1ND85</accession>
<dbReference type="InterPro" id="IPR050072">
    <property type="entry name" value="Peptidase_M20A"/>
</dbReference>
<evidence type="ECO:0000313" key="4">
    <source>
        <dbReference type="EMBL" id="GAI28161.1"/>
    </source>
</evidence>
<keyword evidence="1" id="KW-0479">Metal-binding</keyword>
<dbReference type="AlphaFoldDB" id="X1ND85"/>
<name>X1ND85_9ZZZZ</name>
<dbReference type="InterPro" id="IPR011650">
    <property type="entry name" value="Peptidase_M20_dimer"/>
</dbReference>